<dbReference type="GO" id="GO:0000978">
    <property type="term" value="F:RNA polymerase II cis-regulatory region sequence-specific DNA binding"/>
    <property type="evidence" value="ECO:0007669"/>
    <property type="project" value="InterPro"/>
</dbReference>
<evidence type="ECO:0000256" key="2">
    <source>
        <dbReference type="ARBA" id="ARBA00023015"/>
    </source>
</evidence>
<keyword evidence="10" id="KW-1185">Reference proteome</keyword>
<reference evidence="9" key="1">
    <citation type="submission" date="2020-06" db="EMBL/GenBank/DDBJ databases">
        <title>Draft genome of Bugula neritina, a colonial animal packing powerful symbionts and potential medicines.</title>
        <authorList>
            <person name="Rayko M."/>
        </authorList>
    </citation>
    <scope>NUCLEOTIDE SEQUENCE [LARGE SCALE GENOMIC DNA]</scope>
    <source>
        <strain evidence="9">Kwan_BN1</strain>
    </source>
</reference>
<evidence type="ECO:0000256" key="1">
    <source>
        <dbReference type="ARBA" id="ARBA00010940"/>
    </source>
</evidence>
<feature type="coiled-coil region" evidence="6">
    <location>
        <begin position="111"/>
        <end position="145"/>
    </location>
</feature>
<dbReference type="AlphaFoldDB" id="A0A7J7J2F0"/>
<dbReference type="GO" id="GO:0000981">
    <property type="term" value="F:DNA-binding transcription factor activity, RNA polymerase II-specific"/>
    <property type="evidence" value="ECO:0007669"/>
    <property type="project" value="TreeGrafter"/>
</dbReference>
<gene>
    <name evidence="9" type="ORF">EB796_021445</name>
</gene>
<dbReference type="SMART" id="SM01372">
    <property type="entry name" value="E2F_TDP"/>
    <property type="match status" value="1"/>
</dbReference>
<organism evidence="9 10">
    <name type="scientific">Bugula neritina</name>
    <name type="common">Brown bryozoan</name>
    <name type="synonym">Sertularia neritina</name>
    <dbReference type="NCBI Taxonomy" id="10212"/>
    <lineage>
        <taxon>Eukaryota</taxon>
        <taxon>Metazoa</taxon>
        <taxon>Spiralia</taxon>
        <taxon>Lophotrochozoa</taxon>
        <taxon>Bryozoa</taxon>
        <taxon>Gymnolaemata</taxon>
        <taxon>Cheilostomatida</taxon>
        <taxon>Flustrina</taxon>
        <taxon>Buguloidea</taxon>
        <taxon>Bugulidae</taxon>
        <taxon>Bugula</taxon>
    </lineage>
</organism>
<evidence type="ECO:0000259" key="8">
    <source>
        <dbReference type="SMART" id="SM01372"/>
    </source>
</evidence>
<name>A0A7J7J2F0_BUGNE</name>
<feature type="region of interest" description="Disordered" evidence="7">
    <location>
        <begin position="1"/>
        <end position="29"/>
    </location>
</feature>
<dbReference type="EMBL" id="VXIV02003184">
    <property type="protein sequence ID" value="KAF6020263.1"/>
    <property type="molecule type" value="Genomic_DNA"/>
</dbReference>
<keyword evidence="6" id="KW-0175">Coiled coil</keyword>
<keyword evidence="3 5" id="KW-0238">DNA-binding</keyword>
<dbReference type="PANTHER" id="PTHR12081">
    <property type="entry name" value="TRANSCRIPTION FACTOR E2F"/>
    <property type="match status" value="1"/>
</dbReference>
<accession>A0A7J7J2F0</accession>
<sequence length="157" mass="17283">MNSGSASALESEHEASLDGPPVQDAPVGVSRHEKSLGLLTSRFVTLLQSAEDGILDLKAAADILAVKQKRRIYDITNVLEGIGLIEKRTKNCIQWKGAGPSCSSGEVTDRLSALKQEIDQLELIEKNLDQQKKHIQQNLRNVSEDPCNYTYPLFVHS</sequence>
<dbReference type="InterPro" id="IPR036388">
    <property type="entry name" value="WH-like_DNA-bd_sf"/>
</dbReference>
<comment type="caution">
    <text evidence="9">The sequence shown here is derived from an EMBL/GenBank/DDBJ whole genome shotgun (WGS) entry which is preliminary data.</text>
</comment>
<proteinExistence type="inferred from homology"/>
<dbReference type="GO" id="GO:0090575">
    <property type="term" value="C:RNA polymerase II transcription regulator complex"/>
    <property type="evidence" value="ECO:0007669"/>
    <property type="project" value="TreeGrafter"/>
</dbReference>
<dbReference type="InterPro" id="IPR036390">
    <property type="entry name" value="WH_DNA-bd_sf"/>
</dbReference>
<dbReference type="OrthoDB" id="1743261at2759"/>
<evidence type="ECO:0000256" key="3">
    <source>
        <dbReference type="ARBA" id="ARBA00023125"/>
    </source>
</evidence>
<dbReference type="FunFam" id="1.10.10.10:FF:000008">
    <property type="entry name" value="E2F transcription factor 1"/>
    <property type="match status" value="1"/>
</dbReference>
<dbReference type="PANTHER" id="PTHR12081:SF18">
    <property type="entry name" value="TRANSCRIPTION FACTOR E2F2-RELATED"/>
    <property type="match status" value="1"/>
</dbReference>
<dbReference type="InterPro" id="IPR015633">
    <property type="entry name" value="E2F"/>
</dbReference>
<keyword evidence="4 5" id="KW-0804">Transcription</keyword>
<keyword evidence="2 5" id="KW-0805">Transcription regulation</keyword>
<dbReference type="InterPro" id="IPR003316">
    <property type="entry name" value="E2F_WHTH_DNA-bd_dom"/>
</dbReference>
<keyword evidence="5" id="KW-0539">Nucleus</keyword>
<evidence type="ECO:0000256" key="7">
    <source>
        <dbReference type="SAM" id="MobiDB-lite"/>
    </source>
</evidence>
<evidence type="ECO:0000256" key="6">
    <source>
        <dbReference type="SAM" id="Coils"/>
    </source>
</evidence>
<dbReference type="InterPro" id="IPR037241">
    <property type="entry name" value="E2F-DP_heterodim"/>
</dbReference>
<evidence type="ECO:0000313" key="10">
    <source>
        <dbReference type="Proteomes" id="UP000593567"/>
    </source>
</evidence>
<evidence type="ECO:0000256" key="4">
    <source>
        <dbReference type="ARBA" id="ARBA00023163"/>
    </source>
</evidence>
<comment type="subcellular location">
    <subcellularLocation>
        <location evidence="5">Nucleus</location>
    </subcellularLocation>
</comment>
<dbReference type="SUPFAM" id="SSF46785">
    <property type="entry name" value="Winged helix' DNA-binding domain"/>
    <property type="match status" value="1"/>
</dbReference>
<dbReference type="Gene3D" id="1.10.10.10">
    <property type="entry name" value="Winged helix-like DNA-binding domain superfamily/Winged helix DNA-binding domain"/>
    <property type="match status" value="1"/>
</dbReference>
<comment type="similarity">
    <text evidence="1 5">Belongs to the E2F/DP family.</text>
</comment>
<dbReference type="Proteomes" id="UP000593567">
    <property type="component" value="Unassembled WGS sequence"/>
</dbReference>
<feature type="domain" description="E2F/DP family winged-helix DNA-binding" evidence="8">
    <location>
        <begin position="31"/>
        <end position="97"/>
    </location>
</feature>
<dbReference type="Gene3D" id="6.10.250.540">
    <property type="match status" value="1"/>
</dbReference>
<evidence type="ECO:0000256" key="5">
    <source>
        <dbReference type="RuleBase" id="RU003796"/>
    </source>
</evidence>
<dbReference type="Pfam" id="PF02319">
    <property type="entry name" value="WHD_E2F_TDP"/>
    <property type="match status" value="1"/>
</dbReference>
<dbReference type="SUPFAM" id="SSF144074">
    <property type="entry name" value="E2F-DP heterodimerization region"/>
    <property type="match status" value="1"/>
</dbReference>
<protein>
    <submittedName>
        <fullName evidence="9">E2F4</fullName>
    </submittedName>
</protein>
<evidence type="ECO:0000313" key="9">
    <source>
        <dbReference type="EMBL" id="KAF6020263.1"/>
    </source>
</evidence>